<dbReference type="eggNOG" id="COG1266">
    <property type="taxonomic scope" value="Bacteria"/>
</dbReference>
<feature type="transmembrane region" description="Helical" evidence="1">
    <location>
        <begin position="213"/>
        <end position="234"/>
    </location>
</feature>
<feature type="transmembrane region" description="Helical" evidence="1">
    <location>
        <begin position="175"/>
        <end position="193"/>
    </location>
</feature>
<dbReference type="Proteomes" id="UP000002774">
    <property type="component" value="Chromosome"/>
</dbReference>
<evidence type="ECO:0000313" key="3">
    <source>
        <dbReference type="EMBL" id="EHQ29261.1"/>
    </source>
</evidence>
<protein>
    <submittedName>
        <fullName evidence="3">Abortive infection protein</fullName>
    </submittedName>
</protein>
<evidence type="ECO:0000259" key="2">
    <source>
        <dbReference type="Pfam" id="PF02517"/>
    </source>
</evidence>
<dbReference type="InterPro" id="IPR003675">
    <property type="entry name" value="Rce1/LyrA-like_dom"/>
</dbReference>
<reference evidence="3" key="1">
    <citation type="submission" date="2011-09" db="EMBL/GenBank/DDBJ databases">
        <title>The permanent draft genome of Mucilaginibacter paludis DSM 18603.</title>
        <authorList>
            <consortium name="US DOE Joint Genome Institute (JGI-PGF)"/>
            <person name="Lucas S."/>
            <person name="Han J."/>
            <person name="Lapidus A."/>
            <person name="Bruce D."/>
            <person name="Goodwin L."/>
            <person name="Pitluck S."/>
            <person name="Peters L."/>
            <person name="Kyrpides N."/>
            <person name="Mavromatis K."/>
            <person name="Ivanova N."/>
            <person name="Mikhailova N."/>
            <person name="Held B."/>
            <person name="Detter J.C."/>
            <person name="Tapia R."/>
            <person name="Han C."/>
            <person name="Land M."/>
            <person name="Hauser L."/>
            <person name="Markowitz V."/>
            <person name="Cheng J.-F."/>
            <person name="Hugenholtz P."/>
            <person name="Woyke T."/>
            <person name="Wu D."/>
            <person name="Tindall B."/>
            <person name="Brambilla E."/>
            <person name="Klenk H.-P."/>
            <person name="Eisen J.A."/>
        </authorList>
    </citation>
    <scope>NUCLEOTIDE SEQUENCE [LARGE SCALE GENOMIC DNA]</scope>
    <source>
        <strain evidence="3">DSM 18603</strain>
    </source>
</reference>
<dbReference type="PANTHER" id="PTHR36435">
    <property type="entry name" value="SLR1288 PROTEIN"/>
    <property type="match status" value="1"/>
</dbReference>
<keyword evidence="1" id="KW-0472">Membrane</keyword>
<sequence length="287" mass="31587">MLIDEEVKDIEPCLAEQVNYPNIKQSMGLGLYFLLFSVVTAIPLIIIKTTDHPDKSTSSLITLLSYSAAILGVIGVGLKKIKQFEGISYKIKLNKVALIPIVVGVVMVLTMPVLTAPINILWPMSDKWKKIFAELSDPNLFTIIMGIVAAPILEEILFRGIILNGLLKNYSPQKAIIVSAAIFGLVHLNPWQAIPAFLGGLLMGWMYWKTNSIIPGMLIHFANNLFSILLSSAFKNTDSLNQLVSTPVYIALFVICAAIAIGGWMFLEKYFEYNPTLGDEEAALGKV</sequence>
<accession>H1Y3A6</accession>
<feature type="domain" description="CAAX prenyl protease 2/Lysostaphin resistance protein A-like" evidence="2">
    <location>
        <begin position="140"/>
        <end position="226"/>
    </location>
</feature>
<dbReference type="PANTHER" id="PTHR36435:SF1">
    <property type="entry name" value="CAAX AMINO TERMINAL PROTEASE FAMILY PROTEIN"/>
    <property type="match status" value="1"/>
</dbReference>
<dbReference type="RefSeq" id="WP_008510347.1">
    <property type="nucleotide sequence ID" value="NZ_CM001403.1"/>
</dbReference>
<feature type="transmembrane region" description="Helical" evidence="1">
    <location>
        <begin position="140"/>
        <end position="163"/>
    </location>
</feature>
<dbReference type="Pfam" id="PF02517">
    <property type="entry name" value="Rce1-like"/>
    <property type="match status" value="1"/>
</dbReference>
<feature type="transmembrane region" description="Helical" evidence="1">
    <location>
        <begin position="59"/>
        <end position="78"/>
    </location>
</feature>
<dbReference type="AlphaFoldDB" id="H1Y3A6"/>
<dbReference type="EMBL" id="CM001403">
    <property type="protein sequence ID" value="EHQ29261.1"/>
    <property type="molecule type" value="Genomic_DNA"/>
</dbReference>
<evidence type="ECO:0000256" key="1">
    <source>
        <dbReference type="SAM" id="Phobius"/>
    </source>
</evidence>
<gene>
    <name evidence="3" type="ORF">Mucpa_5186</name>
</gene>
<name>H1Y3A6_9SPHI</name>
<evidence type="ECO:0000313" key="4">
    <source>
        <dbReference type="Proteomes" id="UP000002774"/>
    </source>
</evidence>
<proteinExistence type="predicted"/>
<dbReference type="STRING" id="714943.Mucpa_5186"/>
<dbReference type="GO" id="GO:0080120">
    <property type="term" value="P:CAAX-box protein maturation"/>
    <property type="evidence" value="ECO:0007669"/>
    <property type="project" value="UniProtKB-ARBA"/>
</dbReference>
<dbReference type="GO" id="GO:0004175">
    <property type="term" value="F:endopeptidase activity"/>
    <property type="evidence" value="ECO:0007669"/>
    <property type="project" value="UniProtKB-ARBA"/>
</dbReference>
<dbReference type="InterPro" id="IPR052710">
    <property type="entry name" value="CAAX_protease"/>
</dbReference>
<feature type="transmembrane region" description="Helical" evidence="1">
    <location>
        <begin position="246"/>
        <end position="267"/>
    </location>
</feature>
<keyword evidence="4" id="KW-1185">Reference proteome</keyword>
<organism evidence="3 4">
    <name type="scientific">Mucilaginibacter paludis DSM 18603</name>
    <dbReference type="NCBI Taxonomy" id="714943"/>
    <lineage>
        <taxon>Bacteria</taxon>
        <taxon>Pseudomonadati</taxon>
        <taxon>Bacteroidota</taxon>
        <taxon>Sphingobacteriia</taxon>
        <taxon>Sphingobacteriales</taxon>
        <taxon>Sphingobacteriaceae</taxon>
        <taxon>Mucilaginibacter</taxon>
    </lineage>
</organism>
<feature type="transmembrane region" description="Helical" evidence="1">
    <location>
        <begin position="29"/>
        <end position="47"/>
    </location>
</feature>
<keyword evidence="1" id="KW-0812">Transmembrane</keyword>
<feature type="transmembrane region" description="Helical" evidence="1">
    <location>
        <begin position="98"/>
        <end position="120"/>
    </location>
</feature>
<dbReference type="HOGENOM" id="CLU_066413_1_0_10"/>
<keyword evidence="1" id="KW-1133">Transmembrane helix</keyword>
<dbReference type="OrthoDB" id="158986at2"/>